<dbReference type="Proteomes" id="UP000002457">
    <property type="component" value="Chromosome"/>
</dbReference>
<dbReference type="Gene3D" id="1.20.1270.90">
    <property type="entry name" value="AF1782-like"/>
    <property type="match status" value="2"/>
</dbReference>
<dbReference type="SUPFAM" id="SSF158372">
    <property type="entry name" value="AF1782-like"/>
    <property type="match status" value="2"/>
</dbReference>
<dbReference type="InterPro" id="IPR023140">
    <property type="entry name" value="DUF357"/>
</dbReference>
<sequence>MRIADGLAALGVGLEGAVPSAPEKTPLCSLGGEVIEMARSYREDGLSFFILGDQVNALASAAYGAGWLDAGGTLGLVRGGGPVGLLLMEGPVGPDQQERLEEKAGRYIRMLDEALGSVEVAPDPGSSLFPVAHRIEAVATLFFREAMLRQGSFEESLSCSSYGYGWLDCGARGGLFRVVAARHLFTL</sequence>
<organism evidence="2 3">
    <name type="scientific">Methanosphaerula palustris (strain ATCC BAA-1556 / DSM 19958 / E1-9c)</name>
    <dbReference type="NCBI Taxonomy" id="521011"/>
    <lineage>
        <taxon>Archaea</taxon>
        <taxon>Methanobacteriati</taxon>
        <taxon>Methanobacteriota</taxon>
        <taxon>Stenosarchaea group</taxon>
        <taxon>Methanomicrobia</taxon>
        <taxon>Methanomicrobiales</taxon>
        <taxon>Methanoregulaceae</taxon>
        <taxon>Methanosphaerula</taxon>
    </lineage>
</organism>
<evidence type="ECO:0000259" key="1">
    <source>
        <dbReference type="Pfam" id="PF04010"/>
    </source>
</evidence>
<feature type="domain" description="DUF357" evidence="1">
    <location>
        <begin position="106"/>
        <end position="176"/>
    </location>
</feature>
<name>B8GIF9_METPE</name>
<feature type="domain" description="DUF357" evidence="1">
    <location>
        <begin position="15"/>
        <end position="76"/>
    </location>
</feature>
<dbReference type="Pfam" id="PF04010">
    <property type="entry name" value="DUF357"/>
    <property type="match status" value="2"/>
</dbReference>
<evidence type="ECO:0000313" key="3">
    <source>
        <dbReference type="Proteomes" id="UP000002457"/>
    </source>
</evidence>
<dbReference type="HOGENOM" id="CLU_1405979_0_0_2"/>
<dbReference type="OrthoDB" id="148073at2157"/>
<gene>
    <name evidence="2" type="ordered locus">Mpal_0117</name>
</gene>
<dbReference type="InterPro" id="IPR036809">
    <property type="entry name" value="AF1782-like_sf"/>
</dbReference>
<proteinExistence type="predicted"/>
<accession>B8GIF9</accession>
<reference evidence="2 3" key="1">
    <citation type="journal article" date="2015" name="Genome Announc.">
        <title>Complete Genome Sequence of Methanosphaerula palustris E1-9CT, a Hydrogenotrophic Methanogen Isolated from a Minerotrophic Fen Peatland.</title>
        <authorList>
            <person name="Cadillo-Quiroz H."/>
            <person name="Browne P."/>
            <person name="Kyrpides N."/>
            <person name="Woyke T."/>
            <person name="Goodwin L."/>
            <person name="Detter C."/>
            <person name="Yavitt J.B."/>
            <person name="Zinder S.H."/>
        </authorList>
    </citation>
    <scope>NUCLEOTIDE SEQUENCE [LARGE SCALE GENOMIC DNA]</scope>
    <source>
        <strain evidence="3">ATCC BAA-1556 / DSM 19958 / E1-9c</strain>
    </source>
</reference>
<protein>
    <recommendedName>
        <fullName evidence="1">DUF357 domain-containing protein</fullName>
    </recommendedName>
</protein>
<dbReference type="AlphaFoldDB" id="B8GIF9"/>
<dbReference type="STRING" id="521011.Mpal_0117"/>
<dbReference type="EMBL" id="CP001338">
    <property type="protein sequence ID" value="ACL15510.1"/>
    <property type="molecule type" value="Genomic_DNA"/>
</dbReference>
<keyword evidence="3" id="KW-1185">Reference proteome</keyword>
<dbReference type="RefSeq" id="WP_012616829.1">
    <property type="nucleotide sequence ID" value="NC_011832.1"/>
</dbReference>
<evidence type="ECO:0000313" key="2">
    <source>
        <dbReference type="EMBL" id="ACL15510.1"/>
    </source>
</evidence>
<dbReference type="KEGG" id="mpl:Mpal_0117"/>
<dbReference type="eggNOG" id="arCOG01224">
    <property type="taxonomic scope" value="Archaea"/>
</dbReference>
<dbReference type="GeneID" id="25394069"/>